<keyword evidence="4 7" id="KW-1133">Transmembrane helix</keyword>
<reference evidence="9 10" key="1">
    <citation type="journal article" date="2012" name="J. Bacteriol.">
        <title>Genome Sequence of Blastococcus saxobsidens DD2, a Stone-Inhabiting Bacterium.</title>
        <authorList>
            <person name="Chouaia B."/>
            <person name="Crotti E."/>
            <person name="Brusetti L."/>
            <person name="Daffonchio D."/>
            <person name="Essoussi I."/>
            <person name="Nouioui I."/>
            <person name="Sbissi I."/>
            <person name="Ghodhbane-Gtari F."/>
            <person name="Gtari M."/>
            <person name="Vacherie B."/>
            <person name="Barbe V."/>
            <person name="Medigue C."/>
            <person name="Gury J."/>
            <person name="Pujic P."/>
            <person name="Normand P."/>
        </authorList>
    </citation>
    <scope>NUCLEOTIDE SEQUENCE [LARGE SCALE GENOMIC DNA]</scope>
    <source>
        <strain evidence="9 10">DD2</strain>
    </source>
</reference>
<keyword evidence="2" id="KW-1003">Cell membrane</keyword>
<dbReference type="PANTHER" id="PTHR33885">
    <property type="entry name" value="PHAGE SHOCK PROTEIN C"/>
    <property type="match status" value="1"/>
</dbReference>
<keyword evidence="5 7" id="KW-0472">Membrane</keyword>
<keyword evidence="3 7" id="KW-0812">Transmembrane</keyword>
<dbReference type="GO" id="GO:0005886">
    <property type="term" value="C:plasma membrane"/>
    <property type="evidence" value="ECO:0007669"/>
    <property type="project" value="UniProtKB-SubCell"/>
</dbReference>
<keyword evidence="10" id="KW-1185">Reference proteome</keyword>
<dbReference type="KEGG" id="bsd:BLASA_0910"/>
<dbReference type="RefSeq" id="WP_014374766.1">
    <property type="nucleotide sequence ID" value="NC_016943.1"/>
</dbReference>
<evidence type="ECO:0000259" key="8">
    <source>
        <dbReference type="Pfam" id="PF04024"/>
    </source>
</evidence>
<dbReference type="eggNOG" id="COG1983">
    <property type="taxonomic scope" value="Bacteria"/>
</dbReference>
<comment type="subcellular location">
    <subcellularLocation>
        <location evidence="1">Cell membrane</location>
        <topology evidence="1">Single-pass membrane protein</topology>
    </subcellularLocation>
</comment>
<feature type="region of interest" description="Disordered" evidence="6">
    <location>
        <begin position="1"/>
        <end position="33"/>
    </location>
</feature>
<dbReference type="EMBL" id="FO117623">
    <property type="protein sequence ID" value="CCG01860.1"/>
    <property type="molecule type" value="Genomic_DNA"/>
</dbReference>
<sequence>MTNPLPPTAPSDPQQTPGRPRLRRSSTDRMAGGVCGGLADHSGIDAVLWRVGFVGLTVAGGAGILIYLLLWVLVPPAPSGSDEPLSPLEQLVRRLHEALTGGRAR</sequence>
<evidence type="ECO:0000256" key="2">
    <source>
        <dbReference type="ARBA" id="ARBA00022475"/>
    </source>
</evidence>
<feature type="transmembrane region" description="Helical" evidence="7">
    <location>
        <begin position="47"/>
        <end position="74"/>
    </location>
</feature>
<proteinExistence type="predicted"/>
<dbReference type="InterPro" id="IPR052027">
    <property type="entry name" value="PspC"/>
</dbReference>
<evidence type="ECO:0000256" key="1">
    <source>
        <dbReference type="ARBA" id="ARBA00004162"/>
    </source>
</evidence>
<evidence type="ECO:0000256" key="4">
    <source>
        <dbReference type="ARBA" id="ARBA00022989"/>
    </source>
</evidence>
<name>H6RTK2_BLASD</name>
<evidence type="ECO:0000313" key="9">
    <source>
        <dbReference type="EMBL" id="CCG01860.1"/>
    </source>
</evidence>
<organism evidence="9 10">
    <name type="scientific">Blastococcus saxobsidens (strain DD2)</name>
    <dbReference type="NCBI Taxonomy" id="1146883"/>
    <lineage>
        <taxon>Bacteria</taxon>
        <taxon>Bacillati</taxon>
        <taxon>Actinomycetota</taxon>
        <taxon>Actinomycetes</taxon>
        <taxon>Geodermatophilales</taxon>
        <taxon>Geodermatophilaceae</taxon>
        <taxon>Blastococcus</taxon>
    </lineage>
</organism>
<feature type="compositionally biased region" description="Pro residues" evidence="6">
    <location>
        <begin position="1"/>
        <end position="10"/>
    </location>
</feature>
<evidence type="ECO:0000313" key="10">
    <source>
        <dbReference type="Proteomes" id="UP000007517"/>
    </source>
</evidence>
<protein>
    <submittedName>
        <fullName evidence="9">Putative stress-responsive transcriptional regulator</fullName>
    </submittedName>
</protein>
<dbReference type="Proteomes" id="UP000007517">
    <property type="component" value="Chromosome"/>
</dbReference>
<dbReference type="AlphaFoldDB" id="H6RTK2"/>
<dbReference type="OrthoDB" id="7359894at2"/>
<gene>
    <name evidence="9" type="ordered locus">BLASA_0910</name>
</gene>
<feature type="domain" description="Phage shock protein PspC N-terminal" evidence="8">
    <location>
        <begin position="21"/>
        <end position="76"/>
    </location>
</feature>
<dbReference type="Pfam" id="PF04024">
    <property type="entry name" value="PspC"/>
    <property type="match status" value="1"/>
</dbReference>
<dbReference type="STRING" id="1146883.BLASA_0910"/>
<dbReference type="InterPro" id="IPR007168">
    <property type="entry name" value="Phageshock_PspC_N"/>
</dbReference>
<dbReference type="PANTHER" id="PTHR33885:SF3">
    <property type="entry name" value="PHAGE SHOCK PROTEIN C"/>
    <property type="match status" value="1"/>
</dbReference>
<evidence type="ECO:0000256" key="7">
    <source>
        <dbReference type="SAM" id="Phobius"/>
    </source>
</evidence>
<evidence type="ECO:0000256" key="6">
    <source>
        <dbReference type="SAM" id="MobiDB-lite"/>
    </source>
</evidence>
<reference evidence="10" key="2">
    <citation type="submission" date="2012-02" db="EMBL/GenBank/DDBJ databases">
        <title>Complete genome sequence of Blastococcus saxobsidens strain DD2.</title>
        <authorList>
            <person name="Genoscope."/>
        </authorList>
    </citation>
    <scope>NUCLEOTIDE SEQUENCE [LARGE SCALE GENOMIC DNA]</scope>
    <source>
        <strain evidence="10">DD2</strain>
    </source>
</reference>
<evidence type="ECO:0000256" key="5">
    <source>
        <dbReference type="ARBA" id="ARBA00023136"/>
    </source>
</evidence>
<accession>H6RTK2</accession>
<dbReference type="HOGENOM" id="CLU_143433_2_1_11"/>
<evidence type="ECO:0000256" key="3">
    <source>
        <dbReference type="ARBA" id="ARBA00022692"/>
    </source>
</evidence>